<keyword evidence="10" id="KW-1185">Reference proteome</keyword>
<reference evidence="9" key="1">
    <citation type="submission" date="2022-11" db="EMBL/GenBank/DDBJ databases">
        <title>Dyadobacter pollutisoli sp. nov., isolated from plastic dumped soil.</title>
        <authorList>
            <person name="Kim J.M."/>
            <person name="Kim K.R."/>
            <person name="Lee J.K."/>
            <person name="Hao L."/>
            <person name="Jeon C.O."/>
        </authorList>
    </citation>
    <scope>NUCLEOTIDE SEQUENCE</scope>
    <source>
        <strain evidence="9">U1</strain>
    </source>
</reference>
<feature type="transmembrane region" description="Helical" evidence="6">
    <location>
        <begin position="363"/>
        <end position="384"/>
    </location>
</feature>
<comment type="subcellular location">
    <subcellularLocation>
        <location evidence="1">Cell membrane</location>
        <topology evidence="1">Multi-pass membrane protein</topology>
    </subcellularLocation>
</comment>
<feature type="domain" description="ABC3 transporter permease C-terminal" evidence="7">
    <location>
        <begin position="366"/>
        <end position="473"/>
    </location>
</feature>
<evidence type="ECO:0000259" key="7">
    <source>
        <dbReference type="Pfam" id="PF02687"/>
    </source>
</evidence>
<dbReference type="AlphaFoldDB" id="A0A9E8NGL4"/>
<keyword evidence="4 6" id="KW-1133">Transmembrane helix</keyword>
<keyword evidence="5 6" id="KW-0472">Membrane</keyword>
<organism evidence="9 10">
    <name type="scientific">Dyadobacter pollutisoli</name>
    <dbReference type="NCBI Taxonomy" id="2910158"/>
    <lineage>
        <taxon>Bacteria</taxon>
        <taxon>Pseudomonadati</taxon>
        <taxon>Bacteroidota</taxon>
        <taxon>Cytophagia</taxon>
        <taxon>Cytophagales</taxon>
        <taxon>Spirosomataceae</taxon>
        <taxon>Dyadobacter</taxon>
    </lineage>
</organism>
<dbReference type="EMBL" id="CP112998">
    <property type="protein sequence ID" value="WAC14938.1"/>
    <property type="molecule type" value="Genomic_DNA"/>
</dbReference>
<proteinExistence type="predicted"/>
<evidence type="ECO:0000259" key="8">
    <source>
        <dbReference type="Pfam" id="PF12704"/>
    </source>
</evidence>
<evidence type="ECO:0000256" key="2">
    <source>
        <dbReference type="ARBA" id="ARBA00022475"/>
    </source>
</evidence>
<dbReference type="Proteomes" id="UP001164653">
    <property type="component" value="Chromosome"/>
</dbReference>
<dbReference type="Pfam" id="PF02687">
    <property type="entry name" value="FtsX"/>
    <property type="match status" value="2"/>
</dbReference>
<evidence type="ECO:0000313" key="9">
    <source>
        <dbReference type="EMBL" id="WAC14938.1"/>
    </source>
</evidence>
<evidence type="ECO:0000256" key="1">
    <source>
        <dbReference type="ARBA" id="ARBA00004651"/>
    </source>
</evidence>
<gene>
    <name evidence="9" type="ORF">ON006_13430</name>
</gene>
<dbReference type="InterPro" id="IPR025857">
    <property type="entry name" value="MacB_PCD"/>
</dbReference>
<name>A0A9E8NGL4_9BACT</name>
<feature type="transmembrane region" description="Helical" evidence="6">
    <location>
        <begin position="405"/>
        <end position="434"/>
    </location>
</feature>
<dbReference type="Pfam" id="PF12704">
    <property type="entry name" value="MacB_PCD"/>
    <property type="match status" value="2"/>
</dbReference>
<feature type="transmembrane region" description="Helical" evidence="6">
    <location>
        <begin position="831"/>
        <end position="851"/>
    </location>
</feature>
<dbReference type="GO" id="GO:0022857">
    <property type="term" value="F:transmembrane transporter activity"/>
    <property type="evidence" value="ECO:0007669"/>
    <property type="project" value="TreeGrafter"/>
</dbReference>
<protein>
    <submittedName>
        <fullName evidence="9">ABC transporter permease</fullName>
    </submittedName>
</protein>
<evidence type="ECO:0000256" key="6">
    <source>
        <dbReference type="SAM" id="Phobius"/>
    </source>
</evidence>
<keyword evidence="3 6" id="KW-0812">Transmembrane</keyword>
<feature type="transmembrane region" description="Helical" evidence="6">
    <location>
        <begin position="745"/>
        <end position="769"/>
    </location>
</feature>
<dbReference type="PANTHER" id="PTHR30572">
    <property type="entry name" value="MEMBRANE COMPONENT OF TRANSPORTER-RELATED"/>
    <property type="match status" value="1"/>
</dbReference>
<dbReference type="NCBIfam" id="NF038404">
    <property type="entry name" value="perm_prefix_2"/>
    <property type="match status" value="1"/>
</dbReference>
<keyword evidence="2" id="KW-1003">Cell membrane</keyword>
<feature type="transmembrane region" description="Helical" evidence="6">
    <location>
        <begin position="101"/>
        <end position="121"/>
    </location>
</feature>
<dbReference type="InterPro" id="IPR047699">
    <property type="entry name" value="Permease_put_prefix"/>
</dbReference>
<feature type="transmembrane region" description="Helical" evidence="6">
    <location>
        <begin position="781"/>
        <end position="811"/>
    </location>
</feature>
<evidence type="ECO:0000256" key="4">
    <source>
        <dbReference type="ARBA" id="ARBA00022989"/>
    </source>
</evidence>
<dbReference type="KEGG" id="dpf:ON006_13430"/>
<feature type="domain" description="MacB-like periplasmic core" evidence="8">
    <location>
        <begin position="100"/>
        <end position="307"/>
    </location>
</feature>
<feature type="transmembrane region" description="Helical" evidence="6">
    <location>
        <begin position="498"/>
        <end position="522"/>
    </location>
</feature>
<evidence type="ECO:0000256" key="3">
    <source>
        <dbReference type="ARBA" id="ARBA00022692"/>
    </source>
</evidence>
<dbReference type="RefSeq" id="WP_244820305.1">
    <property type="nucleotide sequence ID" value="NZ_CP112998.1"/>
</dbReference>
<dbReference type="InterPro" id="IPR003838">
    <property type="entry name" value="ABC3_permease_C"/>
</dbReference>
<dbReference type="InterPro" id="IPR050250">
    <property type="entry name" value="Macrolide_Exporter_MacB"/>
</dbReference>
<accession>A0A9E8NGL4</accession>
<dbReference type="PANTHER" id="PTHR30572:SF18">
    <property type="entry name" value="ABC-TYPE MACROLIDE FAMILY EXPORT SYSTEM PERMEASE COMPONENT 2"/>
    <property type="match status" value="1"/>
</dbReference>
<dbReference type="GO" id="GO:0005886">
    <property type="term" value="C:plasma membrane"/>
    <property type="evidence" value="ECO:0007669"/>
    <property type="project" value="UniProtKB-SubCell"/>
</dbReference>
<sequence>MNTPQPPQWAKTLLRWLHPENTIEEVEGDLDELYAYTYKRTGKRQAVLRYLLNVVTVLPPFVRRRGSKTKYNQPFSLSPDMLKNYFKIAWRNIVRQKAYSILNIAGLSIGMACSILILLWVQNELSYDRFHTRANQLFRLTCSAGDFKAAVSPAGMARGLQAQLPQVKGGVRMSKPSPMLFEVGEKKVEEKRVFYADSNFLEVFSFPLLAGNVATALSDPGAILITEETAKKYYGTADAVGKTVRINNHDNFTIAGVLANTPSNSHLQFDAIIPMKTMASWNWDLKNDTWGNFNFYTYLELDEKTAASAPAQQKLLQQIGKMFKEHGEEIKIDFQLQPLTDIHLHSNLQIDVPGHGNIQYVNVFFIVALFILAVACINFMNLATARSERRAKEVGLRKVVGANRYQLVFQFLGESLLFSFLSLVIAIGIVYLLLPVFTMLTEKTLAIHLLDGKLLMSLLGIAVLTGLVSGSYPALFLSGFAPVKVLKGKMRVAGGNLLFRNALVVTQFVVAIVLLVGTAVVYKQLDFIKKRNLGFDKSNLLYLPMTGELGEKRQALKASLAQNPLTENFTVISDLPTKLESGTVDVVWDGQTTRNQVVFPSLDVDENFVKVFKSQVLAGRSFDKAFSGDSSNYMINEKAMQIMGMNTNNAVGQPLTFGDTKGTIIGVVKDFHFKSLQYAMEPLILRLNKWGGVVMVRTTAGNNEQTIKALEKINARLNPAFPFTFGFLGKDLDNLYRSEQQMGSIFNLFAGLAIFISCLGLYGLSAFMAEQRTKEIGVRKVLGATVAGVVSLLSQDFMKLILIAIVIASPIAWYAMNKWLQGFAYQTTLEWWIIALAAVLAAGIALFTISFQSIKAALMNPVTSLRSE</sequence>
<feature type="domain" description="ABC3 transporter permease C-terminal" evidence="7">
    <location>
        <begin position="748"/>
        <end position="861"/>
    </location>
</feature>
<evidence type="ECO:0000256" key="5">
    <source>
        <dbReference type="ARBA" id="ARBA00023136"/>
    </source>
</evidence>
<feature type="domain" description="MacB-like periplasmic core" evidence="8">
    <location>
        <begin position="509"/>
        <end position="709"/>
    </location>
</feature>
<evidence type="ECO:0000313" key="10">
    <source>
        <dbReference type="Proteomes" id="UP001164653"/>
    </source>
</evidence>
<feature type="transmembrane region" description="Helical" evidence="6">
    <location>
        <begin position="454"/>
        <end position="477"/>
    </location>
</feature>